<dbReference type="EMBL" id="JACQWF010000112">
    <property type="protein sequence ID" value="MBI4595206.1"/>
    <property type="molecule type" value="Genomic_DNA"/>
</dbReference>
<dbReference type="InterPro" id="IPR030678">
    <property type="entry name" value="Peptide/Ni-bd"/>
</dbReference>
<accession>A0A933GJW0</accession>
<evidence type="ECO:0000256" key="1">
    <source>
        <dbReference type="ARBA" id="ARBA00005695"/>
    </source>
</evidence>
<organism evidence="5 6">
    <name type="scientific">Tectimicrobiota bacterium</name>
    <dbReference type="NCBI Taxonomy" id="2528274"/>
    <lineage>
        <taxon>Bacteria</taxon>
        <taxon>Pseudomonadati</taxon>
        <taxon>Nitrospinota/Tectimicrobiota group</taxon>
        <taxon>Candidatus Tectimicrobiota</taxon>
    </lineage>
</organism>
<dbReference type="Proteomes" id="UP000772181">
    <property type="component" value="Unassembled WGS sequence"/>
</dbReference>
<reference evidence="5" key="1">
    <citation type="submission" date="2020-07" db="EMBL/GenBank/DDBJ databases">
        <title>Huge and variable diversity of episymbiotic CPR bacteria and DPANN archaea in groundwater ecosystems.</title>
        <authorList>
            <person name="He C.Y."/>
            <person name="Keren R."/>
            <person name="Whittaker M."/>
            <person name="Farag I.F."/>
            <person name="Doudna J."/>
            <person name="Cate J.H.D."/>
            <person name="Banfield J.F."/>
        </authorList>
    </citation>
    <scope>NUCLEOTIDE SEQUENCE</scope>
    <source>
        <strain evidence="5">NC_groundwater_1482_Ag_S-0.65um_47_24</strain>
    </source>
</reference>
<evidence type="ECO:0000256" key="2">
    <source>
        <dbReference type="ARBA" id="ARBA00022448"/>
    </source>
</evidence>
<dbReference type="Gene3D" id="3.40.190.10">
    <property type="entry name" value="Periplasmic binding protein-like II"/>
    <property type="match status" value="1"/>
</dbReference>
<dbReference type="PANTHER" id="PTHR30290">
    <property type="entry name" value="PERIPLASMIC BINDING COMPONENT OF ABC TRANSPORTER"/>
    <property type="match status" value="1"/>
</dbReference>
<dbReference type="GO" id="GO:0030288">
    <property type="term" value="C:outer membrane-bounded periplasmic space"/>
    <property type="evidence" value="ECO:0007669"/>
    <property type="project" value="UniProtKB-ARBA"/>
</dbReference>
<dbReference type="SUPFAM" id="SSF53850">
    <property type="entry name" value="Periplasmic binding protein-like II"/>
    <property type="match status" value="1"/>
</dbReference>
<dbReference type="GO" id="GO:0043190">
    <property type="term" value="C:ATP-binding cassette (ABC) transporter complex"/>
    <property type="evidence" value="ECO:0007669"/>
    <property type="project" value="InterPro"/>
</dbReference>
<comment type="similarity">
    <text evidence="1">Belongs to the bacterial solute-binding protein 5 family.</text>
</comment>
<feature type="domain" description="Solute-binding protein family 5" evidence="4">
    <location>
        <begin position="99"/>
        <end position="452"/>
    </location>
</feature>
<evidence type="ECO:0000259" key="4">
    <source>
        <dbReference type="Pfam" id="PF00496"/>
    </source>
</evidence>
<keyword evidence="3" id="KW-0732">Signal</keyword>
<name>A0A933GJW0_UNCTE</name>
<dbReference type="PANTHER" id="PTHR30290:SF9">
    <property type="entry name" value="OLIGOPEPTIDE-BINDING PROTEIN APPA"/>
    <property type="match status" value="1"/>
</dbReference>
<dbReference type="Pfam" id="PF00496">
    <property type="entry name" value="SBP_bac_5"/>
    <property type="match status" value="1"/>
</dbReference>
<evidence type="ECO:0000313" key="5">
    <source>
        <dbReference type="EMBL" id="MBI4595206.1"/>
    </source>
</evidence>
<dbReference type="GO" id="GO:0015833">
    <property type="term" value="P:peptide transport"/>
    <property type="evidence" value="ECO:0007669"/>
    <property type="project" value="TreeGrafter"/>
</dbReference>
<proteinExistence type="inferred from homology"/>
<protein>
    <submittedName>
        <fullName evidence="5">ABC transporter substrate-binding protein</fullName>
    </submittedName>
</protein>
<dbReference type="PIRSF" id="PIRSF002741">
    <property type="entry name" value="MppA"/>
    <property type="match status" value="1"/>
</dbReference>
<sequence>MKKRTVWLIVSGFMMLLLVLVSSGSAEEPKYGGTLRISWPNDPQDFDQAYKTAWLAYTLDLTNETPAGADWAKGPAGTKELTLQLHDWPPSKYLTGFALESWEYPDPTTFILHIRKGIHFHNKPPVNGRELVADDFVVSLKRMFTMPGSWLVNVATKPISYETPDKYTVVLKFDKLDASMEYRIFSTIYIVPREVVWDETGKETEALRNWKNACGTGPFMLVDYVKGSVLTFDKNPNYWQRDPLRPKNKLPYLDRIQLMIIPELSTRIAALRTGAIDYLISVPWEQTKDLDKSNPKLRKAASLQRGPNTLYMRNDIKPFSDIRVRQALSMAIDRKAMINDLYGGYAEYLMDRFHPHALGVFTPYDKLTGKAKEVLTYDPQKAKQLLAEAGYPNGFNTEILTHKAFENEPVFVASYWDKIGVRAKIDMKEWTIFNSIGYGKKYAGLMMDAGSNAVAQQTPDNSATGHYSNFSVVTDPWWDEMRKKAMGTLDEAERLGMYRQMNIYALEQSWTISLPTPHEFVYWQPWLKNFEGAQMMGTYHYWRPFTYVWLDKN</sequence>
<comment type="caution">
    <text evidence="5">The sequence shown here is derived from an EMBL/GenBank/DDBJ whole genome shotgun (WGS) entry which is preliminary data.</text>
</comment>
<dbReference type="Gene3D" id="3.10.105.10">
    <property type="entry name" value="Dipeptide-binding Protein, Domain 3"/>
    <property type="match status" value="1"/>
</dbReference>
<keyword evidence="2" id="KW-0813">Transport</keyword>
<dbReference type="InterPro" id="IPR000914">
    <property type="entry name" value="SBP_5_dom"/>
</dbReference>
<evidence type="ECO:0000313" key="6">
    <source>
        <dbReference type="Proteomes" id="UP000772181"/>
    </source>
</evidence>
<dbReference type="AlphaFoldDB" id="A0A933GJW0"/>
<evidence type="ECO:0000256" key="3">
    <source>
        <dbReference type="ARBA" id="ARBA00022729"/>
    </source>
</evidence>
<gene>
    <name evidence="5" type="ORF">HY730_02385</name>
</gene>
<dbReference type="InterPro" id="IPR039424">
    <property type="entry name" value="SBP_5"/>
</dbReference>
<dbReference type="CDD" id="cd00995">
    <property type="entry name" value="PBP2_NikA_DppA_OppA_like"/>
    <property type="match status" value="1"/>
</dbReference>
<dbReference type="GO" id="GO:1904680">
    <property type="term" value="F:peptide transmembrane transporter activity"/>
    <property type="evidence" value="ECO:0007669"/>
    <property type="project" value="TreeGrafter"/>
</dbReference>